<dbReference type="Proteomes" id="UP000609346">
    <property type="component" value="Unassembled WGS sequence"/>
</dbReference>
<dbReference type="PANTHER" id="PTHR34876">
    <property type="match status" value="1"/>
</dbReference>
<dbReference type="Gene3D" id="3.20.20.40">
    <property type="entry name" value="1, 4-beta cellobiohydrolase"/>
    <property type="match status" value="2"/>
</dbReference>
<keyword evidence="1" id="KW-0624">Polysaccharide degradation</keyword>
<comment type="similarity">
    <text evidence="1">Belongs to the glycosyl hydrolase family 6.</text>
</comment>
<dbReference type="Pfam" id="PF01341">
    <property type="entry name" value="Glyco_hydro_6"/>
    <property type="match status" value="2"/>
</dbReference>
<keyword evidence="1" id="KW-0119">Carbohydrate metabolism</keyword>
<feature type="domain" description="CBM3" evidence="3">
    <location>
        <begin position="1561"/>
        <end position="1714"/>
    </location>
</feature>
<dbReference type="CDD" id="cd00063">
    <property type="entry name" value="FN3"/>
    <property type="match status" value="2"/>
</dbReference>
<feature type="domain" description="Fibronectin type-III" evidence="2">
    <location>
        <begin position="472"/>
        <end position="562"/>
    </location>
</feature>
<evidence type="ECO:0000259" key="2">
    <source>
        <dbReference type="PROSITE" id="PS50853"/>
    </source>
</evidence>
<dbReference type="SUPFAM" id="SSF49384">
    <property type="entry name" value="Carbohydrate-binding domain"/>
    <property type="match status" value="1"/>
</dbReference>
<dbReference type="PRINTS" id="PR00733">
    <property type="entry name" value="GLHYDRLASE6"/>
</dbReference>
<feature type="domain" description="Fibronectin type-III" evidence="2">
    <location>
        <begin position="567"/>
        <end position="658"/>
    </location>
</feature>
<dbReference type="InterPro" id="IPR001956">
    <property type="entry name" value="CBM3"/>
</dbReference>
<dbReference type="InterPro" id="IPR013783">
    <property type="entry name" value="Ig-like_fold"/>
</dbReference>
<feature type="chain" id="PRO_5044972728" description="Glucanase" evidence="1">
    <location>
        <begin position="28"/>
        <end position="1714"/>
    </location>
</feature>
<keyword evidence="1 4" id="KW-0378">Hydrolase</keyword>
<evidence type="ECO:0000259" key="3">
    <source>
        <dbReference type="PROSITE" id="PS51172"/>
    </source>
</evidence>
<dbReference type="SUPFAM" id="SSF49265">
    <property type="entry name" value="Fibronectin type III"/>
    <property type="match status" value="4"/>
</dbReference>
<evidence type="ECO:0000313" key="4">
    <source>
        <dbReference type="EMBL" id="MBD3919820.1"/>
    </source>
</evidence>
<keyword evidence="1" id="KW-0136">Cellulose degradation</keyword>
<protein>
    <recommendedName>
        <fullName evidence="1">Glucanase</fullName>
        <ecNumber evidence="1">3.2.1.-</ecNumber>
    </recommendedName>
</protein>
<sequence>MFKAITKRTAKMLLMFAVVFNVFVTFGAATTSAAVEAHVDNPYVGATQYINPDYAALINTSIAQVTDPVLKAKMETVKSYPTAIWLDRIAAIQGGAANGGRLSLEQTMDNVLAAKQGSTPIVVQFVIYDLPGRDCKALASNGELPLTAAGLATYKTQYIDAIASVLSKSKYEGIRIVTIIEPDSLPNLVTNLSDANCAAANSSGIYVDATRYALDKLHAIPNVYTYMDLGHSGWLGWDSNRGPAIDLITTVVNGTVAGKASVDGFITNTANTTPLVEPNLPNPDLQVGGSPLRSASYYEWNPYFDEADFTAALYTGFVAKGWPASIGFLVDTSRNGWGGPNRPSVASGSTVSDYADSGRIDRRYHRGNWCNPAGAGMGEAPTVAPAAYASSHIDALVWVKPPGESDGSSSLIPNDEGKGFDRMCDPTYISANGKPTGALANAPVSGHWFHSQFVELVTNAYPAIPQTVVAAAPSAPASLTAVAGNAQTTLSWAASSGATSYNVKRSTTSGGPYTTVATGVTGTTYTNTGLTNGTTYYYVVSAVNSYGESANSAQASATPSATSTVTVPAAPTGLTASAGDSQVTLSWTASTGATSYNVKRSTTSGGPYTTLATGVTATSYVNASLTNGTTYYYVVSAVNSAGESANSAQVSATPSASATPETHVDNPYVGATQYVNPDYAALVDTSIAQVTDPVLKAKMEKIKTYPTAIWLDRIAAIQGGAANGGRLSLEQTMDNVLAAKQGNTPITVQFIIYDLPGRDCKALASNGELPLTAAGLATYKTQYIDAIASVLSKSKYAGIRVVTIIEPDSLPNLVTNLSDANCAAANSSGIYVDATRYALDKLHAIPNVYTYMDLGHSGWLGWDSNRGPAIDLITTVVNGTIAGKASVDGFITNTANTTPLVEPNLPNPDLQVGGSPLRSASYYEWNPYFDEADFTAALYSGFVAKGWPTTIGFLVDTSRNGWGGPNRPTIASGSTVNDYADSGRIDRRYHRGNWCNPAGAGMGEAPTVAPAAYASSHIDALVWAKPPGESDGSSSLIPNDEGKGFDRMCDPTYIAASGKPTGALANAPVSGHWFHTQFVELVTNAYPAIPYSTTVTTPAAPASLTATAGNAQVVLSWAASTGATSYNVKRATTSGGTYTTVATGVTGTSYTNTGLTNGTTYYYVVSAVNSAGESSNSSQASATPAAPAAVPAAPTGLTATAGNAQVVLSWTASTGATSYNVKRATTSGGAYTTVATGVTGTTYTNTGLTNGTTYYYVVSAVNSAGESSNSSQVSATPVAPATVPAAPTGLTATAGNAQVVLSWTASTGATSYNVKRATTSGGPYTTVATGVTGTTYTNTGLTNGTTYYYVVSAVNSVGESSNSTQASATPVAPVAVPAAPTGLTATAGNAQVVLAWTASTGATSYNVKRATTSGGPYTTVATGVTGTTYTNTGLTNGTTYYYVVSAVNSAGESSNSAQTSATPVAPVTVPAAPTGLTATAGNAQVVLAWTASTGATSYNVKRSTTSGGTFTTIATGVTGTTYTDTGLTNGTTYYYVVSAVNSAGESANSSVASATPVGSTTTSSLVVQYKLSNANANDNQIYATFNIKNTGTTAVSLSNLKLRYYLTKDTTSASLNYWVDYAQVGTSAVSGVFGTISPAKTTADTYLELSFSSAAGSIAAGGQTGDIQVRIAKSDWTNFSESNDYSFDGTKSSFADWNKVTLYNSGSLVWGIEP</sequence>
<comment type="caution">
    <text evidence="4">The sequence shown here is derived from an EMBL/GenBank/DDBJ whole genome shotgun (WGS) entry which is preliminary data.</text>
</comment>
<feature type="signal peptide" evidence="1">
    <location>
        <begin position="1"/>
        <end position="27"/>
    </location>
</feature>
<dbReference type="Gene3D" id="2.60.40.710">
    <property type="entry name" value="Endoglucanase-like"/>
    <property type="match status" value="1"/>
</dbReference>
<dbReference type="PANTHER" id="PTHR34876:SF4">
    <property type="entry name" value="1,4-BETA-D-GLUCAN CELLOBIOHYDROLASE C-RELATED"/>
    <property type="match status" value="1"/>
</dbReference>
<keyword evidence="1" id="KW-0326">Glycosidase</keyword>
<dbReference type="InterPro" id="IPR036966">
    <property type="entry name" value="CBM3_sf"/>
</dbReference>
<dbReference type="InterPro" id="IPR016288">
    <property type="entry name" value="Beta_cellobiohydrolase"/>
</dbReference>
<dbReference type="SMART" id="SM00060">
    <property type="entry name" value="FN3"/>
    <property type="match status" value="7"/>
</dbReference>
<dbReference type="InterPro" id="IPR008965">
    <property type="entry name" value="CBM2/CBM3_carb-bd_dom_sf"/>
</dbReference>
<dbReference type="GO" id="GO:0016787">
    <property type="term" value="F:hydrolase activity"/>
    <property type="evidence" value="ECO:0007669"/>
    <property type="project" value="UniProtKB-KW"/>
</dbReference>
<proteinExistence type="inferred from homology"/>
<dbReference type="Pfam" id="PF00942">
    <property type="entry name" value="CBM_3"/>
    <property type="match status" value="1"/>
</dbReference>
<dbReference type="InterPro" id="IPR036116">
    <property type="entry name" value="FN3_sf"/>
</dbReference>
<accession>A0ABR8MV21</accession>
<dbReference type="EMBL" id="JACXZA010000003">
    <property type="protein sequence ID" value="MBD3919820.1"/>
    <property type="molecule type" value="Genomic_DNA"/>
</dbReference>
<dbReference type="SUPFAM" id="SSF51989">
    <property type="entry name" value="Glycosyl hydrolases family 6, cellulases"/>
    <property type="match status" value="2"/>
</dbReference>
<dbReference type="Gene3D" id="2.60.40.10">
    <property type="entry name" value="Immunoglobulins"/>
    <property type="match status" value="7"/>
</dbReference>
<evidence type="ECO:0000313" key="5">
    <source>
        <dbReference type="Proteomes" id="UP000609346"/>
    </source>
</evidence>
<dbReference type="PROSITE" id="PS51172">
    <property type="entry name" value="CBM3"/>
    <property type="match status" value="1"/>
</dbReference>
<dbReference type="InterPro" id="IPR036434">
    <property type="entry name" value="Beta_cellobiohydrolase_sf"/>
</dbReference>
<organism evidence="4 5">
    <name type="scientific">Paenibacillus terricola</name>
    <dbReference type="NCBI Taxonomy" id="2763503"/>
    <lineage>
        <taxon>Bacteria</taxon>
        <taxon>Bacillati</taxon>
        <taxon>Bacillota</taxon>
        <taxon>Bacilli</taxon>
        <taxon>Bacillales</taxon>
        <taxon>Paenibacillaceae</taxon>
        <taxon>Paenibacillus</taxon>
    </lineage>
</organism>
<dbReference type="SMART" id="SM01067">
    <property type="entry name" value="CBM_3"/>
    <property type="match status" value="1"/>
</dbReference>
<feature type="domain" description="Fibronectin type-III" evidence="2">
    <location>
        <begin position="1469"/>
        <end position="1560"/>
    </location>
</feature>
<dbReference type="PROSITE" id="PS50853">
    <property type="entry name" value="FN3"/>
    <property type="match status" value="7"/>
</dbReference>
<name>A0ABR8MV21_9BACL</name>
<feature type="domain" description="Fibronectin type-III" evidence="2">
    <location>
        <begin position="1376"/>
        <end position="1467"/>
    </location>
</feature>
<dbReference type="Pfam" id="PF00041">
    <property type="entry name" value="fn3"/>
    <property type="match status" value="7"/>
</dbReference>
<evidence type="ECO:0000256" key="1">
    <source>
        <dbReference type="RuleBase" id="RU361186"/>
    </source>
</evidence>
<keyword evidence="1" id="KW-0732">Signal</keyword>
<dbReference type="EC" id="3.2.1.-" evidence="1"/>
<feature type="domain" description="Fibronectin type-III" evidence="2">
    <location>
        <begin position="1190"/>
        <end position="1281"/>
    </location>
</feature>
<feature type="domain" description="Fibronectin type-III" evidence="2">
    <location>
        <begin position="1097"/>
        <end position="1188"/>
    </location>
</feature>
<reference evidence="4 5" key="1">
    <citation type="submission" date="2020-09" db="EMBL/GenBank/DDBJ databases">
        <title>Paenibacillus sp. strain PR3 16S rRNA gene Genome sequencing and assembly.</title>
        <authorList>
            <person name="Kim J."/>
        </authorList>
    </citation>
    <scope>NUCLEOTIDE SEQUENCE [LARGE SCALE GENOMIC DNA]</scope>
    <source>
        <strain evidence="4 5">PR3</strain>
    </source>
</reference>
<keyword evidence="5" id="KW-1185">Reference proteome</keyword>
<gene>
    <name evidence="4" type="ORF">H8B09_13735</name>
</gene>
<dbReference type="InterPro" id="IPR003961">
    <property type="entry name" value="FN3_dom"/>
</dbReference>
<feature type="domain" description="Fibronectin type-III" evidence="2">
    <location>
        <begin position="1283"/>
        <end position="1374"/>
    </location>
</feature>